<dbReference type="GO" id="GO:0000287">
    <property type="term" value="F:magnesium ion binding"/>
    <property type="evidence" value="ECO:0007669"/>
    <property type="project" value="TreeGrafter"/>
</dbReference>
<dbReference type="Gene3D" id="3.40.50.1000">
    <property type="entry name" value="HAD superfamily/HAD-like"/>
    <property type="match status" value="1"/>
</dbReference>
<dbReference type="eggNOG" id="COG0561">
    <property type="taxonomic scope" value="Bacteria"/>
</dbReference>
<name>A0A081P6F4_9BACL</name>
<evidence type="ECO:0000313" key="2">
    <source>
        <dbReference type="Proteomes" id="UP000028123"/>
    </source>
</evidence>
<dbReference type="GO" id="GO:0005829">
    <property type="term" value="C:cytosol"/>
    <property type="evidence" value="ECO:0007669"/>
    <property type="project" value="TreeGrafter"/>
</dbReference>
<dbReference type="Proteomes" id="UP000028123">
    <property type="component" value="Unassembled WGS sequence"/>
</dbReference>
<reference evidence="1 2" key="1">
    <citation type="submission" date="2014-06" db="EMBL/GenBank/DDBJ databases">
        <title>Draft genome sequence of Paenibacillus sp. MSt1.</title>
        <authorList>
            <person name="Aw Y.K."/>
            <person name="Ong K.S."/>
            <person name="Gan H.M."/>
            <person name="Lee S.M."/>
        </authorList>
    </citation>
    <scope>NUCLEOTIDE SEQUENCE [LARGE SCALE GENOMIC DNA]</scope>
    <source>
        <strain evidence="1 2">MSt1</strain>
    </source>
</reference>
<dbReference type="PROSITE" id="PS01228">
    <property type="entry name" value="COF_1"/>
    <property type="match status" value="1"/>
</dbReference>
<dbReference type="EMBL" id="JNVM01000007">
    <property type="protein sequence ID" value="KEQ26277.1"/>
    <property type="molecule type" value="Genomic_DNA"/>
</dbReference>
<dbReference type="GO" id="GO:0016791">
    <property type="term" value="F:phosphatase activity"/>
    <property type="evidence" value="ECO:0007669"/>
    <property type="project" value="UniProtKB-ARBA"/>
</dbReference>
<dbReference type="Pfam" id="PF08282">
    <property type="entry name" value="Hydrolase_3"/>
    <property type="match status" value="1"/>
</dbReference>
<proteinExistence type="predicted"/>
<dbReference type="InterPro" id="IPR000150">
    <property type="entry name" value="Cof"/>
</dbReference>
<dbReference type="RefSeq" id="WP_036680171.1">
    <property type="nucleotide sequence ID" value="NZ_JNVM01000007.1"/>
</dbReference>
<accession>A0A081P6F4</accession>
<dbReference type="PANTHER" id="PTHR10000:SF8">
    <property type="entry name" value="HAD SUPERFAMILY HYDROLASE-LIKE, TYPE 3"/>
    <property type="match status" value="1"/>
</dbReference>
<dbReference type="AlphaFoldDB" id="A0A081P6F4"/>
<dbReference type="InterPro" id="IPR036412">
    <property type="entry name" value="HAD-like_sf"/>
</dbReference>
<dbReference type="OrthoDB" id="9790031at2"/>
<dbReference type="NCBIfam" id="TIGR01484">
    <property type="entry name" value="HAD-SF-IIB"/>
    <property type="match status" value="1"/>
</dbReference>
<dbReference type="CDD" id="cd07516">
    <property type="entry name" value="HAD_Pase"/>
    <property type="match status" value="1"/>
</dbReference>
<dbReference type="InterPro" id="IPR006379">
    <property type="entry name" value="HAD-SF_hydro_IIB"/>
</dbReference>
<keyword evidence="2" id="KW-1185">Reference proteome</keyword>
<evidence type="ECO:0000313" key="1">
    <source>
        <dbReference type="EMBL" id="KEQ26277.1"/>
    </source>
</evidence>
<protein>
    <submittedName>
        <fullName evidence="1">Hydrolase</fullName>
    </submittedName>
</protein>
<keyword evidence="1" id="KW-0378">Hydrolase</keyword>
<dbReference type="PANTHER" id="PTHR10000">
    <property type="entry name" value="PHOSPHOSERINE PHOSPHATASE"/>
    <property type="match status" value="1"/>
</dbReference>
<gene>
    <name evidence="1" type="ORF">ET33_35020</name>
</gene>
<comment type="caution">
    <text evidence="1">The sequence shown here is derived from an EMBL/GenBank/DDBJ whole genome shotgun (WGS) entry which is preliminary data.</text>
</comment>
<dbReference type="NCBIfam" id="TIGR00099">
    <property type="entry name" value="Cof-subfamily"/>
    <property type="match status" value="1"/>
</dbReference>
<dbReference type="SFLD" id="SFLDG01140">
    <property type="entry name" value="C2.B:_Phosphomannomutase_and_P"/>
    <property type="match status" value="1"/>
</dbReference>
<sequence>MNYRIIALDVDGTLLNDDYEVTDKTVETLRAAHEAGARIVLCTGRGPANAIPVLERLGLTGVLITHNGAATVETPGPKLLHQFGFEVQELAELIRYCREQKVHFDVNTALDMFVEKVGEREAAMYEKYMVSPERVEDVLSMTVPLVKLTMFGSEEEMDAVERDLARVSLPPTVHALRSGVHFVDVMSKEVSKGRALQALAAQWDIAPEHIVAMGNYYNDIDMIRFAGLGIAMDNSPDAVKEAADAVTLSNNDDGVHEALRRYVLPSGELRA</sequence>
<dbReference type="InterPro" id="IPR023214">
    <property type="entry name" value="HAD_sf"/>
</dbReference>
<dbReference type="Gene3D" id="3.30.1240.10">
    <property type="match status" value="1"/>
</dbReference>
<dbReference type="SFLD" id="SFLDS00003">
    <property type="entry name" value="Haloacid_Dehalogenase"/>
    <property type="match status" value="1"/>
</dbReference>
<dbReference type="SUPFAM" id="SSF56784">
    <property type="entry name" value="HAD-like"/>
    <property type="match status" value="1"/>
</dbReference>
<organism evidence="1 2">
    <name type="scientific">Paenibacillus tyrfis</name>
    <dbReference type="NCBI Taxonomy" id="1501230"/>
    <lineage>
        <taxon>Bacteria</taxon>
        <taxon>Bacillati</taxon>
        <taxon>Bacillota</taxon>
        <taxon>Bacilli</taxon>
        <taxon>Bacillales</taxon>
        <taxon>Paenibacillaceae</taxon>
        <taxon>Paenibacillus</taxon>
    </lineage>
</organism>